<dbReference type="AlphaFoldDB" id="A0A261FZC3"/>
<evidence type="ECO:0000313" key="1">
    <source>
        <dbReference type="EMBL" id="OZG64335.1"/>
    </source>
</evidence>
<gene>
    <name evidence="1" type="ORF">BHAP_1236</name>
</gene>
<proteinExistence type="predicted"/>
<comment type="caution">
    <text evidence="1">The sequence shown here is derived from an EMBL/GenBank/DDBJ whole genome shotgun (WGS) entry which is preliminary data.</text>
</comment>
<protein>
    <submittedName>
        <fullName evidence="1">Uncharacterized protein</fullName>
    </submittedName>
</protein>
<sequence>MQLAKHIEWKSVYVPNANNAITNDLINSSCDGTIDNVMDGTLADEIDHVGKTWPNALRMLENS</sequence>
<dbReference type="Proteomes" id="UP000216074">
    <property type="component" value="Unassembled WGS sequence"/>
</dbReference>
<evidence type="ECO:0000313" key="2">
    <source>
        <dbReference type="Proteomes" id="UP000216074"/>
    </source>
</evidence>
<dbReference type="OrthoDB" id="9799173at2"/>
<accession>A0A261FZC3</accession>
<keyword evidence="2" id="KW-1185">Reference proteome</keyword>
<dbReference type="EMBL" id="MWWY01000024">
    <property type="protein sequence ID" value="OZG64335.1"/>
    <property type="molecule type" value="Genomic_DNA"/>
</dbReference>
<dbReference type="RefSeq" id="WP_094729856.1">
    <property type="nucleotide sequence ID" value="NZ_MWWY01000024.1"/>
</dbReference>
<organism evidence="1 2">
    <name type="scientific">Bifidobacterium hapali</name>
    <dbReference type="NCBI Taxonomy" id="1630172"/>
    <lineage>
        <taxon>Bacteria</taxon>
        <taxon>Bacillati</taxon>
        <taxon>Actinomycetota</taxon>
        <taxon>Actinomycetes</taxon>
        <taxon>Bifidobacteriales</taxon>
        <taxon>Bifidobacteriaceae</taxon>
        <taxon>Bifidobacterium</taxon>
    </lineage>
</organism>
<name>A0A261FZC3_9BIFI</name>
<reference evidence="1 2" key="1">
    <citation type="journal article" date="2017" name="BMC Genomics">
        <title>Comparative genomic and phylogenomic analyses of the Bifidobacteriaceae family.</title>
        <authorList>
            <person name="Lugli G.A."/>
            <person name="Milani C."/>
            <person name="Turroni F."/>
            <person name="Duranti S."/>
            <person name="Mancabelli L."/>
            <person name="Mangifesta M."/>
            <person name="Ferrario C."/>
            <person name="Modesto M."/>
            <person name="Mattarelli P."/>
            <person name="Jiri K."/>
            <person name="van Sinderen D."/>
            <person name="Ventura M."/>
        </authorList>
    </citation>
    <scope>NUCLEOTIDE SEQUENCE [LARGE SCALE GENOMIC DNA]</scope>
    <source>
        <strain evidence="1 2">DSM 100202</strain>
    </source>
</reference>